<dbReference type="EMBL" id="UOFJ01000681">
    <property type="protein sequence ID" value="VAW72711.1"/>
    <property type="molecule type" value="Genomic_DNA"/>
</dbReference>
<dbReference type="PANTHER" id="PTHR30636">
    <property type="entry name" value="UPF0701 PROTEIN YICC"/>
    <property type="match status" value="1"/>
</dbReference>
<sequence length="288" mass="33529">MTRSMTAFANCSDEQDWGTCVWEIRSVNHRYLDIQIKLPEELRSIENNIRNRFASHVKRGKLECVLRCKPSQNQQTEICVNEDYASAIIRACTSISKTLHQPSEMNAIEVLKWPGVVEASQVDFTQLARGALNLFDSALESLCETRQSEGVRLQQMLEERLLAMRQIVKGERQRRPQIVQQTRDKLIKKLEALNASYDKDRFEQEMVYLAQKMDVDEELDRLESHFTEIEDIFKRDEPVGRRLDFIMQEFNREANTLGAKSTDIETTQASVELKVLVEQMREQVQNIE</sequence>
<evidence type="ECO:0000256" key="1">
    <source>
        <dbReference type="ARBA" id="ARBA00001968"/>
    </source>
</evidence>
<evidence type="ECO:0000313" key="8">
    <source>
        <dbReference type="EMBL" id="VAW72711.1"/>
    </source>
</evidence>
<dbReference type="AlphaFoldDB" id="A0A3B0XYX9"/>
<evidence type="ECO:0000259" key="7">
    <source>
        <dbReference type="Pfam" id="PF08340"/>
    </source>
</evidence>
<evidence type="ECO:0000256" key="4">
    <source>
        <dbReference type="ARBA" id="ARBA00022801"/>
    </source>
</evidence>
<name>A0A3B0XYX9_9ZZZZ</name>
<proteinExistence type="inferred from homology"/>
<organism evidence="8">
    <name type="scientific">hydrothermal vent metagenome</name>
    <dbReference type="NCBI Taxonomy" id="652676"/>
    <lineage>
        <taxon>unclassified sequences</taxon>
        <taxon>metagenomes</taxon>
        <taxon>ecological metagenomes</taxon>
    </lineage>
</organism>
<dbReference type="PANTHER" id="PTHR30636:SF3">
    <property type="entry name" value="UPF0701 PROTEIN YICC"/>
    <property type="match status" value="1"/>
</dbReference>
<dbReference type="InterPro" id="IPR005229">
    <property type="entry name" value="YicC/YloC-like"/>
</dbReference>
<feature type="domain" description="Endoribonuclease YicC-like N-terminal" evidence="6">
    <location>
        <begin position="3"/>
        <end position="154"/>
    </location>
</feature>
<keyword evidence="4" id="KW-0378">Hydrolase</keyword>
<keyword evidence="2" id="KW-0540">Nuclease</keyword>
<dbReference type="Pfam" id="PF03755">
    <property type="entry name" value="YicC-like_N"/>
    <property type="match status" value="1"/>
</dbReference>
<dbReference type="NCBIfam" id="TIGR00255">
    <property type="entry name" value="YicC/YloC family endoribonuclease"/>
    <property type="match status" value="1"/>
</dbReference>
<dbReference type="GO" id="GO:0004521">
    <property type="term" value="F:RNA endonuclease activity"/>
    <property type="evidence" value="ECO:0007669"/>
    <property type="project" value="InterPro"/>
</dbReference>
<comment type="similarity">
    <text evidence="5">Belongs to the YicC/YloC family.</text>
</comment>
<protein>
    <submittedName>
        <fullName evidence="8">Protein YicC</fullName>
    </submittedName>
</protein>
<dbReference type="Pfam" id="PF08340">
    <property type="entry name" value="YicC-like_C"/>
    <property type="match status" value="1"/>
</dbReference>
<accession>A0A3B0XYX9</accession>
<dbReference type="InterPro" id="IPR013551">
    <property type="entry name" value="YicC-like_C"/>
</dbReference>
<comment type="cofactor">
    <cofactor evidence="1">
        <name>a divalent metal cation</name>
        <dbReference type="ChEBI" id="CHEBI:60240"/>
    </cofactor>
</comment>
<keyword evidence="3" id="KW-0255">Endonuclease</keyword>
<evidence type="ECO:0000259" key="6">
    <source>
        <dbReference type="Pfam" id="PF03755"/>
    </source>
</evidence>
<evidence type="ECO:0000256" key="5">
    <source>
        <dbReference type="ARBA" id="ARBA00035648"/>
    </source>
</evidence>
<evidence type="ECO:0000256" key="3">
    <source>
        <dbReference type="ARBA" id="ARBA00022759"/>
    </source>
</evidence>
<feature type="domain" description="Endoribonuclease YicC-like C-terminal" evidence="7">
    <location>
        <begin position="173"/>
        <end position="288"/>
    </location>
</feature>
<reference evidence="8" key="1">
    <citation type="submission" date="2018-06" db="EMBL/GenBank/DDBJ databases">
        <authorList>
            <person name="Zhirakovskaya E."/>
        </authorList>
    </citation>
    <scope>NUCLEOTIDE SEQUENCE</scope>
</reference>
<gene>
    <name evidence="8" type="ORF">MNBD_GAMMA10-194</name>
</gene>
<dbReference type="GO" id="GO:0016787">
    <property type="term" value="F:hydrolase activity"/>
    <property type="evidence" value="ECO:0007669"/>
    <property type="project" value="UniProtKB-KW"/>
</dbReference>
<dbReference type="InterPro" id="IPR013527">
    <property type="entry name" value="YicC-like_N"/>
</dbReference>
<evidence type="ECO:0000256" key="2">
    <source>
        <dbReference type="ARBA" id="ARBA00022722"/>
    </source>
</evidence>